<dbReference type="SUPFAM" id="SSF53098">
    <property type="entry name" value="Ribonuclease H-like"/>
    <property type="match status" value="1"/>
</dbReference>
<dbReference type="Pfam" id="PF13482">
    <property type="entry name" value="RNase_H_2"/>
    <property type="match status" value="1"/>
</dbReference>
<dbReference type="eggNOG" id="COG3359">
    <property type="taxonomic scope" value="Bacteria"/>
</dbReference>
<sequence>MKIWTDALSLDGQEETSEYQALGPGAFLLDIETTGFSAKFCSIYLIGCAVRRDRQLLLTQFFAETPAQEPAILAAFADYLSDKNSIVTFNGQAFDLPFLESRARRSGVNLPLRQLISIDLYRTARKYRAILHLPSYKQESIEKALHIERKDKYSGGQLIDVYQDYCRNRASESESLLALHNHDDVFNMYPLLGLLSYEKLREANVSLTDIQSNDREMILSARLNLTLPAIARVQSESVYMILEKNQLHASIPLRRTRMRYELDHPADYYYLPEEDMVIPKVLASSIDSSRLKKATRQNCCVKKEGLFFPIDDFVMKPEGLPVFREHPKSRQTYLEFPETKSEEFIQRYLESILHSIESYK</sequence>
<accession>C4GBC9</accession>
<dbReference type="EMBL" id="ACIP02000002">
    <property type="protein sequence ID" value="EEP28422.1"/>
    <property type="molecule type" value="Genomic_DNA"/>
</dbReference>
<dbReference type="AlphaFoldDB" id="C4GBC9"/>
<dbReference type="Gene3D" id="3.30.420.10">
    <property type="entry name" value="Ribonuclease H-like superfamily/Ribonuclease H"/>
    <property type="match status" value="1"/>
</dbReference>
<dbReference type="PANTHER" id="PTHR38462:SF1">
    <property type="entry name" value="YPRB RIBONUCLEASE H-LIKE DOMAIN-CONTAINING PROTEIN"/>
    <property type="match status" value="1"/>
</dbReference>
<dbReference type="PANTHER" id="PTHR38462">
    <property type="entry name" value="EXONUCLEASE-LIKE PROTEIN"/>
    <property type="match status" value="1"/>
</dbReference>
<proteinExistence type="predicted"/>
<dbReference type="Proteomes" id="UP000003494">
    <property type="component" value="Unassembled WGS sequence"/>
</dbReference>
<protein>
    <recommendedName>
        <fullName evidence="1">YprB ribonuclease H-like domain-containing protein</fullName>
    </recommendedName>
</protein>
<evidence type="ECO:0000313" key="3">
    <source>
        <dbReference type="Proteomes" id="UP000003494"/>
    </source>
</evidence>
<evidence type="ECO:0000313" key="2">
    <source>
        <dbReference type="EMBL" id="EEP28422.1"/>
    </source>
</evidence>
<gene>
    <name evidence="2" type="ORF">GCWU000342_01230</name>
</gene>
<name>C4GBC9_9FIRM</name>
<dbReference type="GO" id="GO:0003676">
    <property type="term" value="F:nucleic acid binding"/>
    <property type="evidence" value="ECO:0007669"/>
    <property type="project" value="InterPro"/>
</dbReference>
<dbReference type="STRING" id="626523.GCWU000342_01230"/>
<dbReference type="InterPro" id="IPR038720">
    <property type="entry name" value="YprB_RNase_H-like_dom"/>
</dbReference>
<reference evidence="2" key="1">
    <citation type="submission" date="2009-04" db="EMBL/GenBank/DDBJ databases">
        <authorList>
            <person name="Weinstock G."/>
            <person name="Sodergren E."/>
            <person name="Clifton S."/>
            <person name="Fulton L."/>
            <person name="Fulton B."/>
            <person name="Courtney L."/>
            <person name="Fronick C."/>
            <person name="Harrison M."/>
            <person name="Strong C."/>
            <person name="Farmer C."/>
            <person name="Delahaunty K."/>
            <person name="Markovic C."/>
            <person name="Hall O."/>
            <person name="Minx P."/>
            <person name="Tomlinson C."/>
            <person name="Mitreva M."/>
            <person name="Nelson J."/>
            <person name="Hou S."/>
            <person name="Wollam A."/>
            <person name="Pepin K.H."/>
            <person name="Johnson M."/>
            <person name="Bhonagiri V."/>
            <person name="Nash W.E."/>
            <person name="Warren W."/>
            <person name="Chinwalla A."/>
            <person name="Mardis E.R."/>
            <person name="Wilson R.K."/>
        </authorList>
    </citation>
    <scope>NUCLEOTIDE SEQUENCE [LARGE SCALE GENOMIC DNA]</scope>
    <source>
        <strain evidence="2">DSM 14600</strain>
    </source>
</reference>
<keyword evidence="3" id="KW-1185">Reference proteome</keyword>
<dbReference type="InterPro" id="IPR012337">
    <property type="entry name" value="RNaseH-like_sf"/>
</dbReference>
<dbReference type="RefSeq" id="WP_006906240.1">
    <property type="nucleotide sequence ID" value="NZ_GG665866.1"/>
</dbReference>
<dbReference type="InterPro" id="IPR036397">
    <property type="entry name" value="RNaseH_sf"/>
</dbReference>
<comment type="caution">
    <text evidence="2">The sequence shown here is derived from an EMBL/GenBank/DDBJ whole genome shotgun (WGS) entry which is preliminary data.</text>
</comment>
<dbReference type="HOGENOM" id="CLU_047529_0_0_9"/>
<feature type="domain" description="YprB ribonuclease H-like" evidence="1">
    <location>
        <begin position="29"/>
        <end position="193"/>
    </location>
</feature>
<evidence type="ECO:0000259" key="1">
    <source>
        <dbReference type="Pfam" id="PF13482"/>
    </source>
</evidence>
<organism evidence="2 3">
    <name type="scientific">Shuttleworthella satelles DSM 14600</name>
    <dbReference type="NCBI Taxonomy" id="626523"/>
    <lineage>
        <taxon>Bacteria</taxon>
        <taxon>Bacillati</taxon>
        <taxon>Bacillota</taxon>
        <taxon>Clostridia</taxon>
        <taxon>Lachnospirales</taxon>
        <taxon>Lachnospiraceae</taxon>
        <taxon>Shuttleworthella</taxon>
    </lineage>
</organism>